<name>A0ABQ3W662_9LACO</name>
<evidence type="ECO:0000259" key="1">
    <source>
        <dbReference type="Pfam" id="PF14534"/>
    </source>
</evidence>
<dbReference type="EMBL" id="BOCI01000473">
    <property type="protein sequence ID" value="GHW02043.1"/>
    <property type="molecule type" value="Genomic_DNA"/>
</dbReference>
<dbReference type="InterPro" id="IPR032710">
    <property type="entry name" value="NTF2-like_dom_sf"/>
</dbReference>
<dbReference type="Proteomes" id="UP000616547">
    <property type="component" value="Unassembled WGS sequence"/>
</dbReference>
<evidence type="ECO:0000313" key="3">
    <source>
        <dbReference type="Proteomes" id="UP000616547"/>
    </source>
</evidence>
<dbReference type="Gene3D" id="3.10.450.50">
    <property type="match status" value="1"/>
</dbReference>
<dbReference type="RefSeq" id="WP_201330524.1">
    <property type="nucleotide sequence ID" value="NZ_BOCG01000153.1"/>
</dbReference>
<sequence length="123" mass="14077">MTDEEIIVGLYRQENAAMTAKDVKSLDEILAPDMTLRHMTGYLQPKQEWLSQIQSGEMHYFSSEEEKIKDIHIAGNHASLVGQNKVKASVWGSRPAVWRLQMKMEFAKVHGRWIIASQQASTY</sequence>
<comment type="caution">
    <text evidence="2">The sequence shown here is derived from an EMBL/GenBank/DDBJ whole genome shotgun (WGS) entry which is preliminary data.</text>
</comment>
<dbReference type="Pfam" id="PF14534">
    <property type="entry name" value="DUF4440"/>
    <property type="match status" value="1"/>
</dbReference>
<feature type="domain" description="DUF4440" evidence="1">
    <location>
        <begin position="7"/>
        <end position="115"/>
    </location>
</feature>
<proteinExistence type="predicted"/>
<reference evidence="3" key="1">
    <citation type="submission" date="2021-01" db="EMBL/GenBank/DDBJ databases">
        <title>Draft genome sequence of Nasalis larvatus strain YZ03.</title>
        <authorList>
            <person name="Suzuki-Hashido N."/>
            <person name="Tsuchida S."/>
            <person name="Hayakawa T."/>
        </authorList>
    </citation>
    <scope>NUCLEOTIDE SEQUENCE [LARGE SCALE GENOMIC DNA]</scope>
    <source>
        <strain evidence="3">YZ03</strain>
    </source>
</reference>
<protein>
    <submittedName>
        <fullName evidence="2">DUF4440 domain-containing protein</fullName>
    </submittedName>
</protein>
<evidence type="ECO:0000313" key="2">
    <source>
        <dbReference type="EMBL" id="GHW02043.1"/>
    </source>
</evidence>
<keyword evidence="3" id="KW-1185">Reference proteome</keyword>
<dbReference type="InterPro" id="IPR027843">
    <property type="entry name" value="DUF4440"/>
</dbReference>
<dbReference type="SUPFAM" id="SSF54427">
    <property type="entry name" value="NTF2-like"/>
    <property type="match status" value="1"/>
</dbReference>
<organism evidence="2 3">
    <name type="scientific">Lactobacillus nasalidis</name>
    <dbReference type="NCBI Taxonomy" id="2797258"/>
    <lineage>
        <taxon>Bacteria</taxon>
        <taxon>Bacillati</taxon>
        <taxon>Bacillota</taxon>
        <taxon>Bacilli</taxon>
        <taxon>Lactobacillales</taxon>
        <taxon>Lactobacillaceae</taxon>
        <taxon>Lactobacillus</taxon>
    </lineage>
</organism>
<gene>
    <name evidence="2" type="ORF">lacNasYZ03_17300</name>
</gene>
<accession>A0ABQ3W662</accession>